<accession>A0AAW0DIA4</accession>
<dbReference type="Proteomes" id="UP001383192">
    <property type="component" value="Unassembled WGS sequence"/>
</dbReference>
<keyword evidence="3" id="KW-1185">Reference proteome</keyword>
<reference evidence="2 3" key="1">
    <citation type="submission" date="2024-01" db="EMBL/GenBank/DDBJ databases">
        <title>A draft genome for a cacao thread blight-causing isolate of Paramarasmius palmivorus.</title>
        <authorList>
            <person name="Baruah I.K."/>
            <person name="Bukari Y."/>
            <person name="Amoako-Attah I."/>
            <person name="Meinhardt L.W."/>
            <person name="Bailey B.A."/>
            <person name="Cohen S.P."/>
        </authorList>
    </citation>
    <scope>NUCLEOTIDE SEQUENCE [LARGE SCALE GENOMIC DNA]</scope>
    <source>
        <strain evidence="2 3">GH-12</strain>
    </source>
</reference>
<sequence length="531" mass="61092">MDSIVLCNKCQHAFFDTQIHPFPDTPIDALRSNRFLSVAETHQEKLELELRRRVLEQCDQEIARLEKVVQQLKTQRSVLAERIERHSSLISPIRRLPIEILEEIFELVCHDDDGYGLDTTSAAMCSKVTFAPTLYLTHVSCHWRRVASASTRLWSSIRIYRHLPFDVLRHYLAMSKEYPLNIVLSNCQAEGVFSVLYPHLPRIKQLNFQYAFDAFDELDIKEPLSFASLRVLEWDDTNLNHDDLPDWLPATLRKAPRLTRVKIGYLPNQDSLPYHQLTVLEIAWIKDWNRLVTILRLCTNLQTLEVIVSGRAEYEVDLDVHAELTTLRFLSIDFDEDADPSCLRSLTLPSLTSVLATTALASAPLEPFTNLVRRSGCRLRDFDLEGPRIGHGSTAEFREFFSVCPELQELYLSAVDADAAEETLAHKLFDTHDSQDILPPNLNYIQVSETRNSIRNDTMLGLLSKVEVWNELRHRRGGASKDVKELVLSVGPHNHRLDWPTREMEDTWSRVEKLEEAGVICDFEVPELIDK</sequence>
<gene>
    <name evidence="2" type="ORF">VNI00_004582</name>
</gene>
<evidence type="ECO:0000256" key="1">
    <source>
        <dbReference type="SAM" id="Coils"/>
    </source>
</evidence>
<evidence type="ECO:0000313" key="2">
    <source>
        <dbReference type="EMBL" id="KAK7051603.1"/>
    </source>
</evidence>
<evidence type="ECO:0000313" key="3">
    <source>
        <dbReference type="Proteomes" id="UP001383192"/>
    </source>
</evidence>
<keyword evidence="1" id="KW-0175">Coiled coil</keyword>
<proteinExistence type="predicted"/>
<feature type="coiled-coil region" evidence="1">
    <location>
        <begin position="55"/>
        <end position="82"/>
    </location>
</feature>
<comment type="caution">
    <text evidence="2">The sequence shown here is derived from an EMBL/GenBank/DDBJ whole genome shotgun (WGS) entry which is preliminary data.</text>
</comment>
<dbReference type="Gene3D" id="3.80.10.10">
    <property type="entry name" value="Ribonuclease Inhibitor"/>
    <property type="match status" value="1"/>
</dbReference>
<dbReference type="InterPro" id="IPR032675">
    <property type="entry name" value="LRR_dom_sf"/>
</dbReference>
<dbReference type="SUPFAM" id="SSF52047">
    <property type="entry name" value="RNI-like"/>
    <property type="match status" value="1"/>
</dbReference>
<protein>
    <recommendedName>
        <fullName evidence="4">F-box domain-containing protein</fullName>
    </recommendedName>
</protein>
<dbReference type="EMBL" id="JAYKXP010000012">
    <property type="protein sequence ID" value="KAK7051603.1"/>
    <property type="molecule type" value="Genomic_DNA"/>
</dbReference>
<evidence type="ECO:0008006" key="4">
    <source>
        <dbReference type="Google" id="ProtNLM"/>
    </source>
</evidence>
<organism evidence="2 3">
    <name type="scientific">Paramarasmius palmivorus</name>
    <dbReference type="NCBI Taxonomy" id="297713"/>
    <lineage>
        <taxon>Eukaryota</taxon>
        <taxon>Fungi</taxon>
        <taxon>Dikarya</taxon>
        <taxon>Basidiomycota</taxon>
        <taxon>Agaricomycotina</taxon>
        <taxon>Agaricomycetes</taxon>
        <taxon>Agaricomycetidae</taxon>
        <taxon>Agaricales</taxon>
        <taxon>Marasmiineae</taxon>
        <taxon>Marasmiaceae</taxon>
        <taxon>Paramarasmius</taxon>
    </lineage>
</organism>
<name>A0AAW0DIA4_9AGAR</name>
<dbReference type="AlphaFoldDB" id="A0AAW0DIA4"/>